<proteinExistence type="predicted"/>
<sequence length="69" mass="7968">MAIKAEVSSELVTDFANIIFPFACRIEEFRKLGCQVSISDRKEMRLPRVLLMAVPQGWSFFLWSDVIKC</sequence>
<gene>
    <name evidence="1" type="ORF">POPTR_005G122000</name>
</gene>
<evidence type="ECO:0000313" key="2">
    <source>
        <dbReference type="Proteomes" id="UP000006729"/>
    </source>
</evidence>
<dbReference type="InParanoid" id="A0A2K2AFP1"/>
<dbReference type="Proteomes" id="UP000006729">
    <property type="component" value="Chromosome 5"/>
</dbReference>
<evidence type="ECO:0000313" key="1">
    <source>
        <dbReference type="EMBL" id="PNT36349.1"/>
    </source>
</evidence>
<accession>A0A2K2AFP1</accession>
<keyword evidence="2" id="KW-1185">Reference proteome</keyword>
<protein>
    <submittedName>
        <fullName evidence="1">Uncharacterized protein</fullName>
    </submittedName>
</protein>
<name>A0A2K2AFP1_POPTR</name>
<organism evidence="1 2">
    <name type="scientific">Populus trichocarpa</name>
    <name type="common">Western balsam poplar</name>
    <name type="synonym">Populus balsamifera subsp. trichocarpa</name>
    <dbReference type="NCBI Taxonomy" id="3694"/>
    <lineage>
        <taxon>Eukaryota</taxon>
        <taxon>Viridiplantae</taxon>
        <taxon>Streptophyta</taxon>
        <taxon>Embryophyta</taxon>
        <taxon>Tracheophyta</taxon>
        <taxon>Spermatophyta</taxon>
        <taxon>Magnoliopsida</taxon>
        <taxon>eudicotyledons</taxon>
        <taxon>Gunneridae</taxon>
        <taxon>Pentapetalae</taxon>
        <taxon>rosids</taxon>
        <taxon>fabids</taxon>
        <taxon>Malpighiales</taxon>
        <taxon>Salicaceae</taxon>
        <taxon>Saliceae</taxon>
        <taxon>Populus</taxon>
    </lineage>
</organism>
<dbReference type="AlphaFoldDB" id="A0A2K2AFP1"/>
<reference evidence="1 2" key="1">
    <citation type="journal article" date="2006" name="Science">
        <title>The genome of black cottonwood, Populus trichocarpa (Torr. &amp; Gray).</title>
        <authorList>
            <person name="Tuskan G.A."/>
            <person name="Difazio S."/>
            <person name="Jansson S."/>
            <person name="Bohlmann J."/>
            <person name="Grigoriev I."/>
            <person name="Hellsten U."/>
            <person name="Putnam N."/>
            <person name="Ralph S."/>
            <person name="Rombauts S."/>
            <person name="Salamov A."/>
            <person name="Schein J."/>
            <person name="Sterck L."/>
            <person name="Aerts A."/>
            <person name="Bhalerao R.R."/>
            <person name="Bhalerao R.P."/>
            <person name="Blaudez D."/>
            <person name="Boerjan W."/>
            <person name="Brun A."/>
            <person name="Brunner A."/>
            <person name="Busov V."/>
            <person name="Campbell M."/>
            <person name="Carlson J."/>
            <person name="Chalot M."/>
            <person name="Chapman J."/>
            <person name="Chen G.L."/>
            <person name="Cooper D."/>
            <person name="Coutinho P.M."/>
            <person name="Couturier J."/>
            <person name="Covert S."/>
            <person name="Cronk Q."/>
            <person name="Cunningham R."/>
            <person name="Davis J."/>
            <person name="Degroeve S."/>
            <person name="Dejardin A."/>
            <person name="Depamphilis C."/>
            <person name="Detter J."/>
            <person name="Dirks B."/>
            <person name="Dubchak I."/>
            <person name="Duplessis S."/>
            <person name="Ehlting J."/>
            <person name="Ellis B."/>
            <person name="Gendler K."/>
            <person name="Goodstein D."/>
            <person name="Gribskov M."/>
            <person name="Grimwood J."/>
            <person name="Groover A."/>
            <person name="Gunter L."/>
            <person name="Hamberger B."/>
            <person name="Heinze B."/>
            <person name="Helariutta Y."/>
            <person name="Henrissat B."/>
            <person name="Holligan D."/>
            <person name="Holt R."/>
            <person name="Huang W."/>
            <person name="Islam-Faridi N."/>
            <person name="Jones S."/>
            <person name="Jones-Rhoades M."/>
            <person name="Jorgensen R."/>
            <person name="Joshi C."/>
            <person name="Kangasjarvi J."/>
            <person name="Karlsson J."/>
            <person name="Kelleher C."/>
            <person name="Kirkpatrick R."/>
            <person name="Kirst M."/>
            <person name="Kohler A."/>
            <person name="Kalluri U."/>
            <person name="Larimer F."/>
            <person name="Leebens-Mack J."/>
            <person name="Leple J.C."/>
            <person name="Locascio P."/>
            <person name="Lou Y."/>
            <person name="Lucas S."/>
            <person name="Martin F."/>
            <person name="Montanini B."/>
            <person name="Napoli C."/>
            <person name="Nelson D.R."/>
            <person name="Nelson C."/>
            <person name="Nieminen K."/>
            <person name="Nilsson O."/>
            <person name="Pereda V."/>
            <person name="Peter G."/>
            <person name="Philippe R."/>
            <person name="Pilate G."/>
            <person name="Poliakov A."/>
            <person name="Razumovskaya J."/>
            <person name="Richardson P."/>
            <person name="Rinaldi C."/>
            <person name="Ritland K."/>
            <person name="Rouze P."/>
            <person name="Ryaboy D."/>
            <person name="Schmutz J."/>
            <person name="Schrader J."/>
            <person name="Segerman B."/>
            <person name="Shin H."/>
            <person name="Siddiqui A."/>
            <person name="Sterky F."/>
            <person name="Terry A."/>
            <person name="Tsai C.J."/>
            <person name="Uberbacher E."/>
            <person name="Unneberg P."/>
            <person name="Vahala J."/>
            <person name="Wall K."/>
            <person name="Wessler S."/>
            <person name="Yang G."/>
            <person name="Yin T."/>
            <person name="Douglas C."/>
            <person name="Marra M."/>
            <person name="Sandberg G."/>
            <person name="Van de Peer Y."/>
            <person name="Rokhsar D."/>
        </authorList>
    </citation>
    <scope>NUCLEOTIDE SEQUENCE [LARGE SCALE GENOMIC DNA]</scope>
    <source>
        <strain evidence="2">cv. Nisqually</strain>
    </source>
</reference>
<dbReference type="EMBL" id="CM009294">
    <property type="protein sequence ID" value="PNT36349.1"/>
    <property type="molecule type" value="Genomic_DNA"/>
</dbReference>